<accession>A0A2M8F983</accession>
<protein>
    <submittedName>
        <fullName evidence="3">Uncharacterized protein</fullName>
    </submittedName>
</protein>
<evidence type="ECO:0000313" key="3">
    <source>
        <dbReference type="EMBL" id="PJC52282.1"/>
    </source>
</evidence>
<comment type="caution">
    <text evidence="3">The sequence shown here is derived from an EMBL/GenBank/DDBJ whole genome shotgun (WGS) entry which is preliminary data.</text>
</comment>
<dbReference type="Proteomes" id="UP000231456">
    <property type="component" value="Unassembled WGS sequence"/>
</dbReference>
<proteinExistence type="predicted"/>
<reference evidence="4" key="1">
    <citation type="submission" date="2017-09" db="EMBL/GenBank/DDBJ databases">
        <title>Depth-based differentiation of microbial function through sediment-hosted aquifers and enrichment of novel symbionts in the deep terrestrial subsurface.</title>
        <authorList>
            <person name="Probst A.J."/>
            <person name="Ladd B."/>
            <person name="Jarett J.K."/>
            <person name="Geller-Mcgrath D.E."/>
            <person name="Sieber C.M.K."/>
            <person name="Emerson J.B."/>
            <person name="Anantharaman K."/>
            <person name="Thomas B.C."/>
            <person name="Malmstrom R."/>
            <person name="Stieglmeier M."/>
            <person name="Klingl A."/>
            <person name="Woyke T."/>
            <person name="Ryan C.M."/>
            <person name="Banfield J.F."/>
        </authorList>
    </citation>
    <scope>NUCLEOTIDE SEQUENCE [LARGE SCALE GENOMIC DNA]</scope>
</reference>
<gene>
    <name evidence="3" type="ORF">CO030_03715</name>
</gene>
<keyword evidence="2" id="KW-0472">Membrane</keyword>
<sequence length="648" mass="73221">MENNTMAQPNEEVPEDLSEELPDKQPPIQKKKRAHTIHSPLMPLIFWIAFSGFFYFFAYDLAQITYPDIIDTRVTNIFSKYSIFAGLALGFISMIGGYIVYALLRKTKVKNCNMIFPAMAFLMTLPWYLFARQLVFFENKYTDIARAIIYYIGVPLLSTTTFLYWLIAMWTGALMLKKVISKNVAKKSTLVASLLIAPLFLTGCTGTINEWACQFYDNPDHCMQNAAVQEANPDTCEKIKGEDFQDAGSNPPKDKCFKRIAENTGDLGVCDKIEGRMYSYTKEECILETSIKHENPSGCAMLSGADKDACVKSVGPSVLPGTVVEMDDQIKSLQEELEKNPDAGLQAQLDDLKKRRKDNLDIMDDDKKNEYESLTDPMNKQTALDYATGKIDEKTKNSLTALNDSLREKGEKLSDKEYKAISDMLAYKNDPKNDIENLEASELVKLRWNEKLGNAKDYLKFWNANPTEKEKKYDESLLIYSRMLERQVAIDKGLNQEQQDFDRETGRIKDQIKDDIIGKITDEAKKAAFGELLDLVESDAAGATTAILGEALDTVRKEAKSAEFRGLVRAYNLGMEEELAKAGGDVDKAHAAVTANLQSDPYMYEDKNTFAKYGNILENKDCDGSNPHCVNKEVFWKAMKKSFTYQQQ</sequence>
<keyword evidence="2" id="KW-0812">Transmembrane</keyword>
<feature type="transmembrane region" description="Helical" evidence="2">
    <location>
        <begin position="81"/>
        <end position="104"/>
    </location>
</feature>
<organism evidence="3 4">
    <name type="scientific">Candidatus Magasanikbacteria bacterium CG_4_9_14_0_2_um_filter_42_11</name>
    <dbReference type="NCBI Taxonomy" id="1974643"/>
    <lineage>
        <taxon>Bacteria</taxon>
        <taxon>Candidatus Magasanikiibacteriota</taxon>
    </lineage>
</organism>
<feature type="transmembrane region" description="Helical" evidence="2">
    <location>
        <begin position="188"/>
        <end position="208"/>
    </location>
</feature>
<feature type="transmembrane region" description="Helical" evidence="2">
    <location>
        <begin position="116"/>
        <end position="136"/>
    </location>
</feature>
<evidence type="ECO:0000256" key="2">
    <source>
        <dbReference type="SAM" id="Phobius"/>
    </source>
</evidence>
<feature type="transmembrane region" description="Helical" evidence="2">
    <location>
        <begin position="41"/>
        <end position="61"/>
    </location>
</feature>
<feature type="transmembrane region" description="Helical" evidence="2">
    <location>
        <begin position="148"/>
        <end position="176"/>
    </location>
</feature>
<evidence type="ECO:0000313" key="4">
    <source>
        <dbReference type="Proteomes" id="UP000231456"/>
    </source>
</evidence>
<dbReference type="EMBL" id="PFRH01000120">
    <property type="protein sequence ID" value="PJC52282.1"/>
    <property type="molecule type" value="Genomic_DNA"/>
</dbReference>
<keyword evidence="2" id="KW-1133">Transmembrane helix</keyword>
<feature type="region of interest" description="Disordered" evidence="1">
    <location>
        <begin position="1"/>
        <end position="29"/>
    </location>
</feature>
<evidence type="ECO:0000256" key="1">
    <source>
        <dbReference type="SAM" id="MobiDB-lite"/>
    </source>
</evidence>
<name>A0A2M8F983_9BACT</name>
<dbReference type="AlphaFoldDB" id="A0A2M8F983"/>